<protein>
    <submittedName>
        <fullName evidence="3">Uncharacterized protein</fullName>
    </submittedName>
</protein>
<accession>A0A9W7AW41</accession>
<keyword evidence="4" id="KW-1185">Reference proteome</keyword>
<sequence>MPTTMQPTPTPTASPTRNETSSTVDDDDDLSQAAETVGLVFIALACFFCVLGTIRKLISMRRNAKVNALKWAKEGSVAGSMGPDLGGFRPNMNFGAHKEMKNAAVERQKIEKKEREDGEMGVGQCCSLLCIACFNKIRRMRPVKITPLYEDPPVHGGGSTGFSFSGDGFLQPERRTWSVAFADMMRSLAADVEERGRGRGGLMASSNRNRAFRSIKASKAEGW</sequence>
<organism evidence="3 4">
    <name type="scientific">Triparma laevis f. longispina</name>
    <dbReference type="NCBI Taxonomy" id="1714387"/>
    <lineage>
        <taxon>Eukaryota</taxon>
        <taxon>Sar</taxon>
        <taxon>Stramenopiles</taxon>
        <taxon>Ochrophyta</taxon>
        <taxon>Bolidophyceae</taxon>
        <taxon>Parmales</taxon>
        <taxon>Triparmaceae</taxon>
        <taxon>Triparma</taxon>
    </lineage>
</organism>
<feature type="compositionally biased region" description="Low complexity" evidence="1">
    <location>
        <begin position="1"/>
        <end position="16"/>
    </location>
</feature>
<keyword evidence="2" id="KW-0472">Membrane</keyword>
<gene>
    <name evidence="3" type="ORF">TrLO_g8981</name>
</gene>
<evidence type="ECO:0000256" key="2">
    <source>
        <dbReference type="SAM" id="Phobius"/>
    </source>
</evidence>
<feature type="transmembrane region" description="Helical" evidence="2">
    <location>
        <begin position="36"/>
        <end position="54"/>
    </location>
</feature>
<dbReference type="EMBL" id="BRXW01000727">
    <property type="protein sequence ID" value="GMH75474.1"/>
    <property type="molecule type" value="Genomic_DNA"/>
</dbReference>
<dbReference type="Proteomes" id="UP001165122">
    <property type="component" value="Unassembled WGS sequence"/>
</dbReference>
<dbReference type="AlphaFoldDB" id="A0A9W7AW41"/>
<name>A0A9W7AW41_9STRA</name>
<evidence type="ECO:0000313" key="4">
    <source>
        <dbReference type="Proteomes" id="UP001165122"/>
    </source>
</evidence>
<reference evidence="4" key="1">
    <citation type="journal article" date="2023" name="Commun. Biol.">
        <title>Genome analysis of Parmales, the sister group of diatoms, reveals the evolutionary specialization of diatoms from phago-mixotrophs to photoautotrophs.</title>
        <authorList>
            <person name="Ban H."/>
            <person name="Sato S."/>
            <person name="Yoshikawa S."/>
            <person name="Yamada K."/>
            <person name="Nakamura Y."/>
            <person name="Ichinomiya M."/>
            <person name="Sato N."/>
            <person name="Blanc-Mathieu R."/>
            <person name="Endo H."/>
            <person name="Kuwata A."/>
            <person name="Ogata H."/>
        </authorList>
    </citation>
    <scope>NUCLEOTIDE SEQUENCE [LARGE SCALE GENOMIC DNA]</scope>
    <source>
        <strain evidence="4">NIES 3700</strain>
    </source>
</reference>
<feature type="region of interest" description="Disordered" evidence="1">
    <location>
        <begin position="1"/>
        <end position="28"/>
    </location>
</feature>
<proteinExistence type="predicted"/>
<comment type="caution">
    <text evidence="3">The sequence shown here is derived from an EMBL/GenBank/DDBJ whole genome shotgun (WGS) entry which is preliminary data.</text>
</comment>
<dbReference type="OrthoDB" id="10426305at2759"/>
<evidence type="ECO:0000256" key="1">
    <source>
        <dbReference type="SAM" id="MobiDB-lite"/>
    </source>
</evidence>
<evidence type="ECO:0000313" key="3">
    <source>
        <dbReference type="EMBL" id="GMH75474.1"/>
    </source>
</evidence>
<keyword evidence="2" id="KW-1133">Transmembrane helix</keyword>
<keyword evidence="2" id="KW-0812">Transmembrane</keyword>